<comment type="subcellular location">
    <subcellularLocation>
        <location evidence="1">Cell membrane</location>
        <topology evidence="1">Multi-pass membrane protein</topology>
    </subcellularLocation>
</comment>
<dbReference type="AlphaFoldDB" id="A0A3S0YJU2"/>
<dbReference type="NCBIfam" id="NF033936">
    <property type="entry name" value="CuZnOut_SO0444"/>
    <property type="match status" value="1"/>
</dbReference>
<keyword evidence="4 7" id="KW-0812">Transmembrane</keyword>
<dbReference type="Proteomes" id="UP000286912">
    <property type="component" value="Unassembled WGS sequence"/>
</dbReference>
<feature type="transmembrane region" description="Helical" evidence="7">
    <location>
        <begin position="179"/>
        <end position="197"/>
    </location>
</feature>
<dbReference type="GO" id="GO:0005886">
    <property type="term" value="C:plasma membrane"/>
    <property type="evidence" value="ECO:0007669"/>
    <property type="project" value="UniProtKB-SubCell"/>
</dbReference>
<keyword evidence="5 7" id="KW-1133">Transmembrane helix</keyword>
<dbReference type="Pfam" id="PF03773">
    <property type="entry name" value="ArsP_1"/>
    <property type="match status" value="1"/>
</dbReference>
<evidence type="ECO:0000256" key="2">
    <source>
        <dbReference type="ARBA" id="ARBA00006386"/>
    </source>
</evidence>
<dbReference type="InterPro" id="IPR052923">
    <property type="entry name" value="UPF0718"/>
</dbReference>
<organism evidence="8 9">
    <name type="scientific">Vreelandella populi</name>
    <dbReference type="NCBI Taxonomy" id="2498858"/>
    <lineage>
        <taxon>Bacteria</taxon>
        <taxon>Pseudomonadati</taxon>
        <taxon>Pseudomonadota</taxon>
        <taxon>Gammaproteobacteria</taxon>
        <taxon>Oceanospirillales</taxon>
        <taxon>Halomonadaceae</taxon>
        <taxon>Vreelandella</taxon>
    </lineage>
</organism>
<evidence type="ECO:0000256" key="5">
    <source>
        <dbReference type="ARBA" id="ARBA00022989"/>
    </source>
</evidence>
<keyword evidence="3" id="KW-1003">Cell membrane</keyword>
<keyword evidence="9" id="KW-1185">Reference proteome</keyword>
<feature type="transmembrane region" description="Helical" evidence="7">
    <location>
        <begin position="271"/>
        <end position="291"/>
    </location>
</feature>
<feature type="transmembrane region" description="Helical" evidence="7">
    <location>
        <begin position="49"/>
        <end position="73"/>
    </location>
</feature>
<feature type="transmembrane region" description="Helical" evidence="7">
    <location>
        <begin position="110"/>
        <end position="130"/>
    </location>
</feature>
<evidence type="ECO:0000256" key="7">
    <source>
        <dbReference type="SAM" id="Phobius"/>
    </source>
</evidence>
<evidence type="ECO:0000256" key="4">
    <source>
        <dbReference type="ARBA" id="ARBA00022692"/>
    </source>
</evidence>
<dbReference type="PANTHER" id="PTHR34184:SF4">
    <property type="entry name" value="UPF0718 PROTEIN YCGR"/>
    <property type="match status" value="1"/>
</dbReference>
<gene>
    <name evidence="8" type="ORF">ELY37_10680</name>
</gene>
<evidence type="ECO:0000256" key="1">
    <source>
        <dbReference type="ARBA" id="ARBA00004651"/>
    </source>
</evidence>
<comment type="similarity">
    <text evidence="2">Belongs to the UPF0718 family.</text>
</comment>
<dbReference type="RefSeq" id="WP_126950500.1">
    <property type="nucleotide sequence ID" value="NZ_RZHD01000005.1"/>
</dbReference>
<dbReference type="EMBL" id="RZHD01000005">
    <property type="protein sequence ID" value="RUR46431.1"/>
    <property type="molecule type" value="Genomic_DNA"/>
</dbReference>
<dbReference type="OrthoDB" id="9810876at2"/>
<name>A0A3S0YJU2_9GAMM</name>
<accession>A0A3S0YJU2</accession>
<evidence type="ECO:0000256" key="6">
    <source>
        <dbReference type="ARBA" id="ARBA00023136"/>
    </source>
</evidence>
<dbReference type="InterPro" id="IPR005524">
    <property type="entry name" value="DUF318"/>
</dbReference>
<proteinExistence type="inferred from homology"/>
<evidence type="ECO:0000313" key="9">
    <source>
        <dbReference type="Proteomes" id="UP000286912"/>
    </source>
</evidence>
<feature type="transmembrane region" description="Helical" evidence="7">
    <location>
        <begin position="6"/>
        <end position="28"/>
    </location>
</feature>
<protein>
    <submittedName>
        <fullName evidence="8">Permease</fullName>
    </submittedName>
</protein>
<evidence type="ECO:0000256" key="3">
    <source>
        <dbReference type="ARBA" id="ARBA00022475"/>
    </source>
</evidence>
<feature type="transmembrane region" description="Helical" evidence="7">
    <location>
        <begin position="244"/>
        <end position="264"/>
    </location>
</feature>
<dbReference type="PANTHER" id="PTHR34184">
    <property type="entry name" value="UPF0718 PROTEIN YCGR"/>
    <property type="match status" value="1"/>
</dbReference>
<reference evidence="8 9" key="1">
    <citation type="submission" date="2018-12" db="EMBL/GenBank/DDBJ databases">
        <title>three novel Halomonas strain isolated from plants.</title>
        <authorList>
            <person name="Sun C."/>
        </authorList>
    </citation>
    <scope>NUCLEOTIDE SEQUENCE [LARGE SCALE GENOMIC DNA]</scope>
    <source>
        <strain evidence="8 9">RC</strain>
    </source>
</reference>
<evidence type="ECO:0000313" key="8">
    <source>
        <dbReference type="EMBL" id="RUR46431.1"/>
    </source>
</evidence>
<comment type="caution">
    <text evidence="8">The sequence shown here is derived from an EMBL/GenBank/DDBJ whole genome shotgun (WGS) entry which is preliminary data.</text>
</comment>
<feature type="transmembrane region" description="Helical" evidence="7">
    <location>
        <begin position="311"/>
        <end position="330"/>
    </location>
</feature>
<sequence length="340" mass="35002">MTLIFELMQIALTAAPWLLLGLLIAGLIKAWLPEHLLQRWMGGRGLGSIVRAAVIGMPLPLCSCGAIPTAIALHRGGAGRGPTTSFLISTPGVGVDSILLTSVLLGPLMAVVRVAGALVTAIVTGLLVGFTREAETPAPATSGGCCASSGCHAPHSDTGEPVGLKAGLRYAFSDLLDDISAWMFAGLILAGVLVTLVPPDTLAYYSGGLLALVLMAVVGIPLYICAAAATPVAAGLLLAGISPGMALVFLLAGPITSLATLAILRRELGNPALAIYLVSVLAMTVLLGWAFDVLLGMTGWNPVEQASDVQELLPVWLEWLALGGLALVAIRPVRRRLLGF</sequence>
<keyword evidence="6 7" id="KW-0472">Membrane</keyword>
<feature type="transmembrane region" description="Helical" evidence="7">
    <location>
        <begin position="85"/>
        <end position="105"/>
    </location>
</feature>
<feature type="transmembrane region" description="Helical" evidence="7">
    <location>
        <begin position="209"/>
        <end position="238"/>
    </location>
</feature>